<protein>
    <recommendedName>
        <fullName evidence="3">EGF-like domain-containing protein</fullName>
    </recommendedName>
</protein>
<feature type="domain" description="EGF-like" evidence="3">
    <location>
        <begin position="57"/>
        <end position="94"/>
    </location>
</feature>
<evidence type="ECO:0000256" key="1">
    <source>
        <dbReference type="PROSITE-ProRule" id="PRU00076"/>
    </source>
</evidence>
<feature type="disulfide bond" evidence="1">
    <location>
        <begin position="84"/>
        <end position="93"/>
    </location>
</feature>
<accession>A0AAN5IEW1</accession>
<dbReference type="EMBL" id="BTRK01000006">
    <property type="protein sequence ID" value="GMR60091.1"/>
    <property type="molecule type" value="Genomic_DNA"/>
</dbReference>
<dbReference type="PROSITE" id="PS50026">
    <property type="entry name" value="EGF_3"/>
    <property type="match status" value="2"/>
</dbReference>
<dbReference type="PROSITE" id="PS01186">
    <property type="entry name" value="EGF_2"/>
    <property type="match status" value="2"/>
</dbReference>
<keyword evidence="5" id="KW-1185">Reference proteome</keyword>
<keyword evidence="1" id="KW-0245">EGF-like domain</keyword>
<name>A0AAN5IEW1_9BILA</name>
<dbReference type="Pfam" id="PF00008">
    <property type="entry name" value="EGF"/>
    <property type="match status" value="1"/>
</dbReference>
<feature type="signal peptide" evidence="2">
    <location>
        <begin position="1"/>
        <end position="16"/>
    </location>
</feature>
<keyword evidence="2" id="KW-0732">Signal</keyword>
<evidence type="ECO:0000259" key="3">
    <source>
        <dbReference type="PROSITE" id="PS50026"/>
    </source>
</evidence>
<evidence type="ECO:0000313" key="5">
    <source>
        <dbReference type="Proteomes" id="UP001328107"/>
    </source>
</evidence>
<reference evidence="5" key="1">
    <citation type="submission" date="2022-10" db="EMBL/GenBank/DDBJ databases">
        <title>Genome assembly of Pristionchus species.</title>
        <authorList>
            <person name="Yoshida K."/>
            <person name="Sommer R.J."/>
        </authorList>
    </citation>
    <scope>NUCLEOTIDE SEQUENCE [LARGE SCALE GENOMIC DNA]</scope>
    <source>
        <strain evidence="5">RS5460</strain>
    </source>
</reference>
<feature type="domain" description="EGF-like" evidence="3">
    <location>
        <begin position="20"/>
        <end position="56"/>
    </location>
</feature>
<evidence type="ECO:0000313" key="4">
    <source>
        <dbReference type="EMBL" id="GMR60091.1"/>
    </source>
</evidence>
<dbReference type="SMART" id="SM00181">
    <property type="entry name" value="EGF"/>
    <property type="match status" value="2"/>
</dbReference>
<evidence type="ECO:0000256" key="2">
    <source>
        <dbReference type="SAM" id="SignalP"/>
    </source>
</evidence>
<comment type="caution">
    <text evidence="1">Lacks conserved residue(s) required for the propagation of feature annotation.</text>
</comment>
<dbReference type="SUPFAM" id="SSF57196">
    <property type="entry name" value="EGF/Laminin"/>
    <property type="match status" value="2"/>
</dbReference>
<feature type="chain" id="PRO_5042959048" description="EGF-like domain-containing protein" evidence="2">
    <location>
        <begin position="17"/>
        <end position="99"/>
    </location>
</feature>
<dbReference type="PROSITE" id="PS00022">
    <property type="entry name" value="EGF_1"/>
    <property type="match status" value="2"/>
</dbReference>
<keyword evidence="1" id="KW-1015">Disulfide bond</keyword>
<dbReference type="Proteomes" id="UP001328107">
    <property type="component" value="Unassembled WGS sequence"/>
</dbReference>
<dbReference type="Gene3D" id="2.10.25.10">
    <property type="entry name" value="Laminin"/>
    <property type="match status" value="2"/>
</dbReference>
<comment type="caution">
    <text evidence="4">The sequence shown here is derived from an EMBL/GenBank/DDBJ whole genome shotgun (WGS) entry which is preliminary data.</text>
</comment>
<dbReference type="InterPro" id="IPR000742">
    <property type="entry name" value="EGF"/>
</dbReference>
<dbReference type="CDD" id="cd00054">
    <property type="entry name" value="EGF_CA"/>
    <property type="match status" value="1"/>
</dbReference>
<proteinExistence type="predicted"/>
<organism evidence="4 5">
    <name type="scientific">Pristionchus mayeri</name>
    <dbReference type="NCBI Taxonomy" id="1317129"/>
    <lineage>
        <taxon>Eukaryota</taxon>
        <taxon>Metazoa</taxon>
        <taxon>Ecdysozoa</taxon>
        <taxon>Nematoda</taxon>
        <taxon>Chromadorea</taxon>
        <taxon>Rhabditida</taxon>
        <taxon>Rhabditina</taxon>
        <taxon>Diplogasteromorpha</taxon>
        <taxon>Diplogasteroidea</taxon>
        <taxon>Neodiplogasteridae</taxon>
        <taxon>Pristionchus</taxon>
    </lineage>
</organism>
<sequence length="99" mass="10236">MLSTVLILSLFSSAIAQLGLGQICDRTDCLNRGACLGMKSAPLCLCDIGYSGARCELEPPCSNLIACTNNGICLGTARNFVCLCNLGFTGSNCALPVGK</sequence>
<dbReference type="AlphaFoldDB" id="A0AAN5IEW1"/>
<feature type="disulfide bond" evidence="1">
    <location>
        <begin position="46"/>
        <end position="55"/>
    </location>
</feature>
<gene>
    <name evidence="4" type="ORF">PMAYCL1PPCAC_30286</name>
</gene>